<evidence type="ECO:0000313" key="2">
    <source>
        <dbReference type="EMBL" id="SCA57719.1"/>
    </source>
</evidence>
<evidence type="ECO:0000313" key="3">
    <source>
        <dbReference type="Proteomes" id="UP000231658"/>
    </source>
</evidence>
<dbReference type="Proteomes" id="UP000231658">
    <property type="component" value="Unassembled WGS sequence"/>
</dbReference>
<dbReference type="AlphaFoldDB" id="A0A1C3RKM0"/>
<reference evidence="2 3" key="1">
    <citation type="submission" date="2016-07" db="EMBL/GenBank/DDBJ databases">
        <authorList>
            <person name="Lefevre C.T."/>
        </authorList>
    </citation>
    <scope>NUCLEOTIDE SEQUENCE [LARGE SCALE GENOMIC DNA]</scope>
    <source>
        <strain evidence="2">PR1</strain>
    </source>
</reference>
<keyword evidence="1" id="KW-0175">Coiled coil</keyword>
<evidence type="ECO:0000256" key="1">
    <source>
        <dbReference type="SAM" id="Coils"/>
    </source>
</evidence>
<keyword evidence="3" id="KW-1185">Reference proteome</keyword>
<gene>
    <name evidence="2" type="ORF">MTBPR1_60232</name>
</gene>
<dbReference type="EMBL" id="FLYE01000045">
    <property type="protein sequence ID" value="SCA57719.1"/>
    <property type="molecule type" value="Genomic_DNA"/>
</dbReference>
<feature type="coiled-coil region" evidence="1">
    <location>
        <begin position="34"/>
        <end position="66"/>
    </location>
</feature>
<organism evidence="2 3">
    <name type="scientific">Candidatus Terasakiella magnetica</name>
    <dbReference type="NCBI Taxonomy" id="1867952"/>
    <lineage>
        <taxon>Bacteria</taxon>
        <taxon>Pseudomonadati</taxon>
        <taxon>Pseudomonadota</taxon>
        <taxon>Alphaproteobacteria</taxon>
        <taxon>Rhodospirillales</taxon>
        <taxon>Terasakiellaceae</taxon>
        <taxon>Terasakiella</taxon>
    </lineage>
</organism>
<proteinExistence type="predicted"/>
<name>A0A1C3RKM0_9PROT</name>
<protein>
    <submittedName>
        <fullName evidence="2">Uncharacterized protein</fullName>
    </submittedName>
</protein>
<accession>A0A1C3RKM0</accession>
<sequence length="66" mass="7527">MTNLKLSRAEELARISQEESQSFLEEKLSAGSERSSQIANLKALRLQKEEKQRKAARKLARAVQNK</sequence>